<protein>
    <submittedName>
        <fullName evidence="1">Uncharacterized protein</fullName>
    </submittedName>
</protein>
<organism evidence="1 2">
    <name type="scientific">Mucuna pruriens</name>
    <name type="common">Velvet bean</name>
    <name type="synonym">Dolichos pruriens</name>
    <dbReference type="NCBI Taxonomy" id="157652"/>
    <lineage>
        <taxon>Eukaryota</taxon>
        <taxon>Viridiplantae</taxon>
        <taxon>Streptophyta</taxon>
        <taxon>Embryophyta</taxon>
        <taxon>Tracheophyta</taxon>
        <taxon>Spermatophyta</taxon>
        <taxon>Magnoliopsida</taxon>
        <taxon>eudicotyledons</taxon>
        <taxon>Gunneridae</taxon>
        <taxon>Pentapetalae</taxon>
        <taxon>rosids</taxon>
        <taxon>fabids</taxon>
        <taxon>Fabales</taxon>
        <taxon>Fabaceae</taxon>
        <taxon>Papilionoideae</taxon>
        <taxon>50 kb inversion clade</taxon>
        <taxon>NPAAA clade</taxon>
        <taxon>indigoferoid/millettioid clade</taxon>
        <taxon>Phaseoleae</taxon>
        <taxon>Mucuna</taxon>
    </lineage>
</organism>
<gene>
    <name evidence="1" type="ORF">CR513_38092</name>
</gene>
<evidence type="ECO:0000313" key="2">
    <source>
        <dbReference type="Proteomes" id="UP000257109"/>
    </source>
</evidence>
<dbReference type="InterPro" id="IPR006734">
    <property type="entry name" value="PLATZ"/>
</dbReference>
<keyword evidence="2" id="KW-1185">Reference proteome</keyword>
<feature type="non-terminal residue" evidence="1">
    <location>
        <position position="1"/>
    </location>
</feature>
<evidence type="ECO:0000313" key="1">
    <source>
        <dbReference type="EMBL" id="RDX81252.1"/>
    </source>
</evidence>
<proteinExistence type="predicted"/>
<dbReference type="STRING" id="157652.A0A371FSJ1"/>
<name>A0A371FSJ1_MUCPR</name>
<dbReference type="AlphaFoldDB" id="A0A371FSJ1"/>
<accession>A0A371FSJ1</accession>
<sequence length="227" mass="26586">MQIRRSSYHDAVRAEDIQNDLDISGIQTYVINSFNVVFLNKRDFDNPKTKSYKYASGCQTCRRNILDSSTFCSLGCKVDLSHSFMPPIFIFTFLWMETIVAPKNDATTAVRFFKKNKFARIDVSATMTESVAVNHYILLRMRSPHRRNKKGLQYIRRSSYHDVVRAEDFQNDLDISGIQTYVINNFNVVFLNKRDCDNPKTKSYKYTSRCQTRRRNILDSYFLLFGI</sequence>
<comment type="caution">
    <text evidence="1">The sequence shown here is derived from an EMBL/GenBank/DDBJ whole genome shotgun (WGS) entry which is preliminary data.</text>
</comment>
<dbReference type="Proteomes" id="UP000257109">
    <property type="component" value="Unassembled WGS sequence"/>
</dbReference>
<dbReference type="EMBL" id="QJKJ01007973">
    <property type="protein sequence ID" value="RDX81252.1"/>
    <property type="molecule type" value="Genomic_DNA"/>
</dbReference>
<dbReference type="OrthoDB" id="1436367at2759"/>
<dbReference type="PANTHER" id="PTHR31065:SF56">
    <property type="entry name" value="OS11G0428700 PROTEIN"/>
    <property type="match status" value="1"/>
</dbReference>
<reference evidence="1" key="1">
    <citation type="submission" date="2018-05" db="EMBL/GenBank/DDBJ databases">
        <title>Draft genome of Mucuna pruriens seed.</title>
        <authorList>
            <person name="Nnadi N.E."/>
            <person name="Vos R."/>
            <person name="Hasami M.H."/>
            <person name="Devisetty U.K."/>
            <person name="Aguiy J.C."/>
        </authorList>
    </citation>
    <scope>NUCLEOTIDE SEQUENCE [LARGE SCALE GENOMIC DNA]</scope>
    <source>
        <strain evidence="1">JCA_2017</strain>
    </source>
</reference>
<dbReference type="PANTHER" id="PTHR31065">
    <property type="entry name" value="PLATZ TRANSCRIPTION FACTOR FAMILY PROTEIN"/>
    <property type="match status" value="1"/>
</dbReference>
<dbReference type="Pfam" id="PF04640">
    <property type="entry name" value="PLATZ"/>
    <property type="match status" value="2"/>
</dbReference>